<name>A0A9D4V309_ADICA</name>
<gene>
    <name evidence="2" type="ORF">GOP47_0006305</name>
</gene>
<proteinExistence type="predicted"/>
<evidence type="ECO:0000313" key="3">
    <source>
        <dbReference type="Proteomes" id="UP000886520"/>
    </source>
</evidence>
<organism evidence="2 3">
    <name type="scientific">Adiantum capillus-veneris</name>
    <name type="common">Maidenhair fern</name>
    <dbReference type="NCBI Taxonomy" id="13818"/>
    <lineage>
        <taxon>Eukaryota</taxon>
        <taxon>Viridiplantae</taxon>
        <taxon>Streptophyta</taxon>
        <taxon>Embryophyta</taxon>
        <taxon>Tracheophyta</taxon>
        <taxon>Polypodiopsida</taxon>
        <taxon>Polypodiidae</taxon>
        <taxon>Polypodiales</taxon>
        <taxon>Pteridineae</taxon>
        <taxon>Pteridaceae</taxon>
        <taxon>Vittarioideae</taxon>
        <taxon>Adiantum</taxon>
    </lineage>
</organism>
<dbReference type="AlphaFoldDB" id="A0A9D4V309"/>
<comment type="caution">
    <text evidence="2">The sequence shown here is derived from an EMBL/GenBank/DDBJ whole genome shotgun (WGS) entry which is preliminary data.</text>
</comment>
<feature type="region of interest" description="Disordered" evidence="1">
    <location>
        <begin position="1"/>
        <end position="20"/>
    </location>
</feature>
<keyword evidence="3" id="KW-1185">Reference proteome</keyword>
<reference evidence="2" key="1">
    <citation type="submission" date="2021-01" db="EMBL/GenBank/DDBJ databases">
        <title>Adiantum capillus-veneris genome.</title>
        <authorList>
            <person name="Fang Y."/>
            <person name="Liao Q."/>
        </authorList>
    </citation>
    <scope>NUCLEOTIDE SEQUENCE</scope>
    <source>
        <strain evidence="2">H3</strain>
        <tissue evidence="2">Leaf</tissue>
    </source>
</reference>
<evidence type="ECO:0000256" key="1">
    <source>
        <dbReference type="SAM" id="MobiDB-lite"/>
    </source>
</evidence>
<dbReference type="Proteomes" id="UP000886520">
    <property type="component" value="Chromosome 6"/>
</dbReference>
<evidence type="ECO:0000313" key="2">
    <source>
        <dbReference type="EMBL" id="KAI5078634.1"/>
    </source>
</evidence>
<protein>
    <submittedName>
        <fullName evidence="2">Uncharacterized protein</fullName>
    </submittedName>
</protein>
<accession>A0A9D4V309</accession>
<sequence>MADRGWVHRQGRLRQGRTTEGSSMQVFNDGMVWDDRGGQANECLKHGADNAIVDCTMPIEADSTDGAEEPCTSRVMGLRGSTCEPHEYERVHEGWSERCHHPLHRDGPDSISKAHGHARGGWVSQHDGCVDEGERVRKERSGQRHGQGHHDGATCVITRKMATRLFSGVETHPCKVMWPSDIVWVVPNHTLP</sequence>
<dbReference type="EMBL" id="JABFUD020000006">
    <property type="protein sequence ID" value="KAI5078634.1"/>
    <property type="molecule type" value="Genomic_DNA"/>
</dbReference>